<dbReference type="Gramene" id="A04p15980.2_BraZ1">
    <property type="protein sequence ID" value="A04p15980.2_BraZ1.CDS.1"/>
    <property type="gene ID" value="A04g15980.2_BraZ1"/>
</dbReference>
<evidence type="ECO:0000313" key="2">
    <source>
        <dbReference type="Proteomes" id="UP000694005"/>
    </source>
</evidence>
<evidence type="ECO:0000313" key="1">
    <source>
        <dbReference type="EMBL" id="CAG7906697.1"/>
    </source>
</evidence>
<reference evidence="1 2" key="1">
    <citation type="submission" date="2021-07" db="EMBL/GenBank/DDBJ databases">
        <authorList>
            <consortium name="Genoscope - CEA"/>
            <person name="William W."/>
        </authorList>
    </citation>
    <scope>NUCLEOTIDE SEQUENCE [LARGE SCALE GENOMIC DNA]</scope>
</reference>
<sequence length="69" mass="8234">MKNMGHIYTFYCFTLYIIYSDYSYTNCICPYAYIYIHIYSCRNFNMVRDAGLVGEGSFLRSTHRIICEI</sequence>
<accession>A0A8D9MC46</accession>
<dbReference type="EMBL" id="LS974620">
    <property type="protein sequence ID" value="CAG7906697.1"/>
    <property type="molecule type" value="Genomic_DNA"/>
</dbReference>
<dbReference type="AlphaFoldDB" id="A0A8D9MC46"/>
<gene>
    <name evidence="1" type="ORF">BRAPAZ1V2_A04P15980.2</name>
</gene>
<proteinExistence type="predicted"/>
<organism evidence="1 2">
    <name type="scientific">Brassica campestris</name>
    <name type="common">Field mustard</name>
    <dbReference type="NCBI Taxonomy" id="3711"/>
    <lineage>
        <taxon>Eukaryota</taxon>
        <taxon>Viridiplantae</taxon>
        <taxon>Streptophyta</taxon>
        <taxon>Embryophyta</taxon>
        <taxon>Tracheophyta</taxon>
        <taxon>Spermatophyta</taxon>
        <taxon>Magnoliopsida</taxon>
        <taxon>eudicotyledons</taxon>
        <taxon>Gunneridae</taxon>
        <taxon>Pentapetalae</taxon>
        <taxon>rosids</taxon>
        <taxon>malvids</taxon>
        <taxon>Brassicales</taxon>
        <taxon>Brassicaceae</taxon>
        <taxon>Brassiceae</taxon>
        <taxon>Brassica</taxon>
    </lineage>
</organism>
<name>A0A8D9MC46_BRACM</name>
<protein>
    <submittedName>
        <fullName evidence="1">Uncharacterized protein</fullName>
    </submittedName>
</protein>
<dbReference type="Proteomes" id="UP000694005">
    <property type="component" value="Chromosome A04"/>
</dbReference>